<dbReference type="EMBL" id="LXWF01000002">
    <property type="protein sequence ID" value="ORC24986.1"/>
    <property type="molecule type" value="Genomic_DNA"/>
</dbReference>
<dbReference type="RefSeq" id="WP_083090627.1">
    <property type="nucleotide sequence ID" value="NZ_LXWF01000002.1"/>
</dbReference>
<name>A0A1Y1RTH0_9MICC</name>
<evidence type="ECO:0000313" key="1">
    <source>
        <dbReference type="EMBL" id="ORC24986.1"/>
    </source>
</evidence>
<protein>
    <submittedName>
        <fullName evidence="1">Uncharacterized protein</fullName>
    </submittedName>
</protein>
<dbReference type="AlphaFoldDB" id="A0A1Y1RTH0"/>
<dbReference type="OrthoDB" id="9922610at2"/>
<keyword evidence="2" id="KW-1185">Reference proteome</keyword>
<gene>
    <name evidence="1" type="ORF">A7979_09135</name>
</gene>
<organism evidence="1 2">
    <name type="scientific">Rothia nasimurium</name>
    <dbReference type="NCBI Taxonomy" id="85336"/>
    <lineage>
        <taxon>Bacteria</taxon>
        <taxon>Bacillati</taxon>
        <taxon>Actinomycetota</taxon>
        <taxon>Actinomycetes</taxon>
        <taxon>Micrococcales</taxon>
        <taxon>Micrococcaceae</taxon>
        <taxon>Rothia</taxon>
    </lineage>
</organism>
<comment type="caution">
    <text evidence="1">The sequence shown here is derived from an EMBL/GenBank/DDBJ whole genome shotgun (WGS) entry which is preliminary data.</text>
</comment>
<sequence length="180" mass="18199">MPSVHELVAAAGRAGWGSEGAAAASAEAMALAARIREWSDAVASQVRVQAEQVVSASRDAWVAGQVDWLSQAGQAFGRALSVEREAGALLGRELEDAAGQVRVAGEVVAAQVEVLAAAIGAAGAAVDAVLVGMGSLDVELDDFVVYAERAGLPQAHAQLTAVMSDPLMGRVAAALAEVGR</sequence>
<proteinExistence type="predicted"/>
<reference evidence="1 2" key="1">
    <citation type="submission" date="2016-05" db="EMBL/GenBank/DDBJ databases">
        <title>Draft genome sequence of a porcine commensal Rothia nasimurium.</title>
        <authorList>
            <person name="Gaiser R.A."/>
            <person name="Van Baarlen P."/>
            <person name="Wells J.M."/>
        </authorList>
    </citation>
    <scope>NUCLEOTIDE SEQUENCE [LARGE SCALE GENOMIC DNA]</scope>
    <source>
        <strain evidence="1 2">PT-32</strain>
    </source>
</reference>
<accession>A0A1Y1RTH0</accession>
<dbReference type="Proteomes" id="UP000192359">
    <property type="component" value="Unassembled WGS sequence"/>
</dbReference>
<evidence type="ECO:0000313" key="2">
    <source>
        <dbReference type="Proteomes" id="UP000192359"/>
    </source>
</evidence>